<dbReference type="PANTHER" id="PTHR30502">
    <property type="entry name" value="2-KETO-3-DEOXY-L-RHAMNONATE ALDOLASE"/>
    <property type="match status" value="1"/>
</dbReference>
<comment type="caution">
    <text evidence="5">The sequence shown here is derived from an EMBL/GenBank/DDBJ whole genome shotgun (WGS) entry which is preliminary data.</text>
</comment>
<dbReference type="SUPFAM" id="SSF51621">
    <property type="entry name" value="Phosphoenolpyruvate/pyruvate domain"/>
    <property type="match status" value="1"/>
</dbReference>
<dbReference type="GO" id="GO:0016832">
    <property type="term" value="F:aldehyde-lyase activity"/>
    <property type="evidence" value="ECO:0007669"/>
    <property type="project" value="TreeGrafter"/>
</dbReference>
<organism evidence="5 6">
    <name type="scientific">Roseimicrobium gellanilyticum</name>
    <dbReference type="NCBI Taxonomy" id="748857"/>
    <lineage>
        <taxon>Bacteria</taxon>
        <taxon>Pseudomonadati</taxon>
        <taxon>Verrucomicrobiota</taxon>
        <taxon>Verrucomicrobiia</taxon>
        <taxon>Verrucomicrobiales</taxon>
        <taxon>Verrucomicrobiaceae</taxon>
        <taxon>Roseimicrobium</taxon>
    </lineage>
</organism>
<evidence type="ECO:0000313" key="5">
    <source>
        <dbReference type="EMBL" id="RBP38992.1"/>
    </source>
</evidence>
<feature type="domain" description="HpcH/HpaI aldolase/citrate lyase" evidence="4">
    <location>
        <begin position="23"/>
        <end position="239"/>
    </location>
</feature>
<gene>
    <name evidence="5" type="ORF">DES53_11015</name>
</gene>
<keyword evidence="6" id="KW-1185">Reference proteome</keyword>
<accession>A0A366H9Q2</accession>
<dbReference type="InterPro" id="IPR040442">
    <property type="entry name" value="Pyrv_kinase-like_dom_sf"/>
</dbReference>
<dbReference type="GO" id="GO:0046872">
    <property type="term" value="F:metal ion binding"/>
    <property type="evidence" value="ECO:0007669"/>
    <property type="project" value="UniProtKB-KW"/>
</dbReference>
<name>A0A366H9Q2_9BACT</name>
<evidence type="ECO:0000256" key="2">
    <source>
        <dbReference type="ARBA" id="ARBA00022723"/>
    </source>
</evidence>
<dbReference type="InterPro" id="IPR015813">
    <property type="entry name" value="Pyrv/PenolPyrv_kinase-like_dom"/>
</dbReference>
<dbReference type="AlphaFoldDB" id="A0A366H9Q2"/>
<comment type="similarity">
    <text evidence="1">Belongs to the HpcH/HpaI aldolase family.</text>
</comment>
<protein>
    <submittedName>
        <fullName evidence="5">4-hydroxy-2-oxoheptanedioate aldolase</fullName>
    </submittedName>
</protein>
<dbReference type="PANTHER" id="PTHR30502:SF0">
    <property type="entry name" value="PHOSPHOENOLPYRUVATE CARBOXYLASE FAMILY PROTEIN"/>
    <property type="match status" value="1"/>
</dbReference>
<dbReference type="EMBL" id="QNRR01000010">
    <property type="protein sequence ID" value="RBP38992.1"/>
    <property type="molecule type" value="Genomic_DNA"/>
</dbReference>
<dbReference type="InterPro" id="IPR050251">
    <property type="entry name" value="HpcH-HpaI_aldolase"/>
</dbReference>
<dbReference type="Proteomes" id="UP000253426">
    <property type="component" value="Unassembled WGS sequence"/>
</dbReference>
<dbReference type="Pfam" id="PF03328">
    <property type="entry name" value="HpcH_HpaI"/>
    <property type="match status" value="1"/>
</dbReference>
<evidence type="ECO:0000256" key="1">
    <source>
        <dbReference type="ARBA" id="ARBA00005568"/>
    </source>
</evidence>
<dbReference type="RefSeq" id="WP_113960937.1">
    <property type="nucleotide sequence ID" value="NZ_QNRR01000010.1"/>
</dbReference>
<evidence type="ECO:0000313" key="6">
    <source>
        <dbReference type="Proteomes" id="UP000253426"/>
    </source>
</evidence>
<dbReference type="GO" id="GO:0005737">
    <property type="term" value="C:cytoplasm"/>
    <property type="evidence" value="ECO:0007669"/>
    <property type="project" value="TreeGrafter"/>
</dbReference>
<sequence length="269" mass="29148">MKLRTSRLLRELNAGANPCTLKLNLNDPRIIELAGLAGAAAVWLCNEHVPNDWTNVEHQVRAAKLYDMDTIVRVSKGSYSEYVKPFELDATAIMVPHVTTAEEARKIVEMTRFQPMGRRPIDGGNIDGAFCQIPMVDYLKHGNTEKLLILQIESPEALANVEEIAAVPGFDVLLFGPGDFSHLIGKAGQVGDAEVVAARKRVAEAARKNGKHLMIPGMVAPRSELEAEGWRIFNLGADVLSLGAAFNKLVSDYTGSAAAVPAAVYNSKS</sequence>
<dbReference type="Gene3D" id="3.20.20.60">
    <property type="entry name" value="Phosphoenolpyruvate-binding domains"/>
    <property type="match status" value="1"/>
</dbReference>
<reference evidence="5 6" key="1">
    <citation type="submission" date="2018-06" db="EMBL/GenBank/DDBJ databases">
        <title>Genomic Encyclopedia of Type Strains, Phase IV (KMG-IV): sequencing the most valuable type-strain genomes for metagenomic binning, comparative biology and taxonomic classification.</title>
        <authorList>
            <person name="Goeker M."/>
        </authorList>
    </citation>
    <scope>NUCLEOTIDE SEQUENCE [LARGE SCALE GENOMIC DNA]</scope>
    <source>
        <strain evidence="5 6">DSM 25532</strain>
    </source>
</reference>
<proteinExistence type="inferred from homology"/>
<evidence type="ECO:0000259" key="4">
    <source>
        <dbReference type="Pfam" id="PF03328"/>
    </source>
</evidence>
<dbReference type="OrthoDB" id="86160at2"/>
<evidence type="ECO:0000256" key="3">
    <source>
        <dbReference type="ARBA" id="ARBA00023239"/>
    </source>
</evidence>
<keyword evidence="2" id="KW-0479">Metal-binding</keyword>
<keyword evidence="3" id="KW-0456">Lyase</keyword>
<dbReference type="InterPro" id="IPR005000">
    <property type="entry name" value="Aldolase/citrate-lyase_domain"/>
</dbReference>